<dbReference type="GO" id="GO:0005737">
    <property type="term" value="C:cytoplasm"/>
    <property type="evidence" value="ECO:0007669"/>
    <property type="project" value="UniProtKB-SubCell"/>
</dbReference>
<dbReference type="EMBL" id="JAINUG010000080">
    <property type="protein sequence ID" value="KAJ8399927.1"/>
    <property type="molecule type" value="Genomic_DNA"/>
</dbReference>
<reference evidence="7" key="1">
    <citation type="journal article" date="2023" name="Science">
        <title>Genome structures resolve the early diversification of teleost fishes.</title>
        <authorList>
            <person name="Parey E."/>
            <person name="Louis A."/>
            <person name="Montfort J."/>
            <person name="Bouchez O."/>
            <person name="Roques C."/>
            <person name="Iampietro C."/>
            <person name="Lluch J."/>
            <person name="Castinel A."/>
            <person name="Donnadieu C."/>
            <person name="Desvignes T."/>
            <person name="Floi Bucao C."/>
            <person name="Jouanno E."/>
            <person name="Wen M."/>
            <person name="Mejri S."/>
            <person name="Dirks R."/>
            <person name="Jansen H."/>
            <person name="Henkel C."/>
            <person name="Chen W.J."/>
            <person name="Zahm M."/>
            <person name="Cabau C."/>
            <person name="Klopp C."/>
            <person name="Thompson A.W."/>
            <person name="Robinson-Rechavi M."/>
            <person name="Braasch I."/>
            <person name="Lecointre G."/>
            <person name="Bobe J."/>
            <person name="Postlethwait J.H."/>
            <person name="Berthelot C."/>
            <person name="Roest Crollius H."/>
            <person name="Guiguen Y."/>
        </authorList>
    </citation>
    <scope>NUCLEOTIDE SEQUENCE</scope>
    <source>
        <strain evidence="7">NC1722</strain>
    </source>
</reference>
<evidence type="ECO:0000313" key="7">
    <source>
        <dbReference type="EMBL" id="KAJ8399927.1"/>
    </source>
</evidence>
<dbReference type="GO" id="GO:0016020">
    <property type="term" value="C:membrane"/>
    <property type="evidence" value="ECO:0007669"/>
    <property type="project" value="UniProtKB-ARBA"/>
</dbReference>
<dbReference type="InterPro" id="IPR040392">
    <property type="entry name" value="PKHA4-7_PH"/>
</dbReference>
<gene>
    <name evidence="7" type="ORF">AAFF_G00406570</name>
</gene>
<feature type="compositionally biased region" description="Polar residues" evidence="5">
    <location>
        <begin position="698"/>
        <end position="707"/>
    </location>
</feature>
<dbReference type="FunFam" id="2.30.29.30:FF:000103">
    <property type="entry name" value="Pleckstrin homology domain-containing family A member 4"/>
    <property type="match status" value="1"/>
</dbReference>
<dbReference type="AlphaFoldDB" id="A0AAD7WK75"/>
<keyword evidence="4" id="KW-0175">Coiled coil</keyword>
<dbReference type="Pfam" id="PF25541">
    <property type="entry name" value="TBCA_PH"/>
    <property type="match status" value="1"/>
</dbReference>
<feature type="compositionally biased region" description="Polar residues" evidence="5">
    <location>
        <begin position="891"/>
        <end position="900"/>
    </location>
</feature>
<dbReference type="SUPFAM" id="SSF50729">
    <property type="entry name" value="PH domain-like"/>
    <property type="match status" value="1"/>
</dbReference>
<organism evidence="7 8">
    <name type="scientific">Aldrovandia affinis</name>
    <dbReference type="NCBI Taxonomy" id="143900"/>
    <lineage>
        <taxon>Eukaryota</taxon>
        <taxon>Metazoa</taxon>
        <taxon>Chordata</taxon>
        <taxon>Craniata</taxon>
        <taxon>Vertebrata</taxon>
        <taxon>Euteleostomi</taxon>
        <taxon>Actinopterygii</taxon>
        <taxon>Neopterygii</taxon>
        <taxon>Teleostei</taxon>
        <taxon>Notacanthiformes</taxon>
        <taxon>Halosauridae</taxon>
        <taxon>Aldrovandia</taxon>
    </lineage>
</organism>
<evidence type="ECO:0000256" key="3">
    <source>
        <dbReference type="ARBA" id="ARBA00022553"/>
    </source>
</evidence>
<evidence type="ECO:0000259" key="6">
    <source>
        <dbReference type="PROSITE" id="PS50003"/>
    </source>
</evidence>
<feature type="compositionally biased region" description="Polar residues" evidence="5">
    <location>
        <begin position="276"/>
        <end position="285"/>
    </location>
</feature>
<evidence type="ECO:0000256" key="5">
    <source>
        <dbReference type="SAM" id="MobiDB-lite"/>
    </source>
</evidence>
<dbReference type="InterPro" id="IPR001849">
    <property type="entry name" value="PH_domain"/>
</dbReference>
<feature type="compositionally biased region" description="Low complexity" evidence="5">
    <location>
        <begin position="237"/>
        <end position="249"/>
    </location>
</feature>
<keyword evidence="3" id="KW-0597">Phosphoprotein</keyword>
<dbReference type="PANTHER" id="PTHR12752">
    <property type="entry name" value="PHOSPHOINOSITOL 3-PHOSPHATE-BINDING PROTEIN"/>
    <property type="match status" value="1"/>
</dbReference>
<comment type="subcellular location">
    <subcellularLocation>
        <location evidence="1">Cytoplasm</location>
    </subcellularLocation>
</comment>
<dbReference type="InterPro" id="IPR011993">
    <property type="entry name" value="PH-like_dom_sf"/>
</dbReference>
<dbReference type="SMART" id="SM00233">
    <property type="entry name" value="PH"/>
    <property type="match status" value="1"/>
</dbReference>
<feature type="compositionally biased region" description="Polar residues" evidence="5">
    <location>
        <begin position="178"/>
        <end position="188"/>
    </location>
</feature>
<dbReference type="Proteomes" id="UP001221898">
    <property type="component" value="Unassembled WGS sequence"/>
</dbReference>
<keyword evidence="8" id="KW-1185">Reference proteome</keyword>
<feature type="coiled-coil region" evidence="4">
    <location>
        <begin position="453"/>
        <end position="480"/>
    </location>
</feature>
<feature type="compositionally biased region" description="Pro residues" evidence="5">
    <location>
        <begin position="384"/>
        <end position="396"/>
    </location>
</feature>
<sequence>MEKETETANEWKRLVRMNEQDRVSQASSLVTISSFPVHGKGSDGKVQTFGKRGRAVKRDPNCTVVIRGWLYKQDSSGLKLWKRRWFVLSDFCLFYYKDSREESVLGSIPLPSYTILFCAPRECKNRKHAFKAVHQGMRSYFFSADTQEDMLGWVRALSQSATMDTERSLNRRCSSYQDFTRMGGSSESLDLPETPSLRNGPTQLPVHGSGSRNESSPLVGGRMGTPQMEQRGKQRTVRQSPSPRTSTPTNSGGQRRRGQSLSQEGAEQDNLPLNYCHQTPPQTMKSIGPRPSTPRGQLGSRPHTPVGRVDIRPQDDMLLAPQSLGSAPPSPRLDFSSSSLTPTMEKRHTLNRPTPAYSSPHPISNMRRAAGKACSPGGQAGLLPPLPPQRIAPVPPPHHHHHHHRSHMSVCLLQPAMPATVDLFQEKDQQQIRPPESDVDAVLTRLCGCDKLLQSLSIELAQLQADKENVQCALEMARLQLEEWKGHGFRGQGVRGQEGLLSQKALLQDDLVTIRARMCDVSMEMERVWSQYERMESELSVLRSHLQHICRFGRPQEQSQAQRELWMMEDILCGLKANRNHFRVMLGSPRQIVPSPVLQKSVLHPGAPGPQIDGLQNEVSMGVESVPPPRPPLPQELQGMNQDREVEQGWLESESELEALFSSLSSQHRSDGSGNNSSVLSGDRKKSDTMPAYLPGLTASSWSTSDTTIKRVRMSEEEQRERMKRNKERLANQKKAPTPSPTNHSQCQRTSPPREEPPFPLRVTRVLTAVLPSTLVARRVSVEDPPPELATPFPEQISPGMDLPPDQNKKPLKKYREVFLKKPNQNSNWLPTEITKDGPHQRLAWAFQELSSEIPEQKSFLPDTAEDLPVQNQQKTAIEGGSSPLSDRKSLNSSTSQMTGTAEEKSKFTETSNIEPEKSLSPHRRDWSVSGNGSLPSDLRSRDEEGGPECTGGVLSNGRREMVGGRIPFLASDLYLDPDLCLTPEQRGAKLRRVERIRERVIRSAVRESNVLPHTPQTGGNIERSMNLSFTLANEVSKRDMAAPSGDSKKCCCSQGVDCGLSPR</sequence>
<dbReference type="PANTHER" id="PTHR12752:SF7">
    <property type="entry name" value="PLECKSTRIN HOMOLOGY DOMAIN-CONTAINING FAMILY A MEMBER 4"/>
    <property type="match status" value="1"/>
</dbReference>
<feature type="region of interest" description="Disordered" evidence="5">
    <location>
        <begin position="876"/>
        <end position="958"/>
    </location>
</feature>
<dbReference type="PROSITE" id="PS50003">
    <property type="entry name" value="PH_DOMAIN"/>
    <property type="match status" value="1"/>
</dbReference>
<keyword evidence="2" id="KW-0963">Cytoplasm</keyword>
<feature type="region of interest" description="Disordered" evidence="5">
    <location>
        <begin position="786"/>
        <end position="806"/>
    </location>
</feature>
<name>A0AAD7WK75_9TELE</name>
<feature type="compositionally biased region" description="Basic and acidic residues" evidence="5">
    <location>
        <begin position="915"/>
        <end position="927"/>
    </location>
</feature>
<accession>A0AAD7WK75</accession>
<comment type="caution">
    <text evidence="7">The sequence shown here is derived from an EMBL/GenBank/DDBJ whole genome shotgun (WGS) entry which is preliminary data.</text>
</comment>
<evidence type="ECO:0000256" key="2">
    <source>
        <dbReference type="ARBA" id="ARBA00022490"/>
    </source>
</evidence>
<proteinExistence type="predicted"/>
<evidence type="ECO:0000256" key="1">
    <source>
        <dbReference type="ARBA" id="ARBA00004496"/>
    </source>
</evidence>
<feature type="compositionally biased region" description="Basic residues" evidence="5">
    <location>
        <begin position="397"/>
        <end position="407"/>
    </location>
</feature>
<feature type="compositionally biased region" description="Polar residues" evidence="5">
    <location>
        <begin position="741"/>
        <end position="751"/>
    </location>
</feature>
<feature type="region of interest" description="Disordered" evidence="5">
    <location>
        <begin position="663"/>
        <end position="759"/>
    </location>
</feature>
<feature type="domain" description="PH" evidence="6">
    <location>
        <begin position="63"/>
        <end position="162"/>
    </location>
</feature>
<dbReference type="Pfam" id="PF00169">
    <property type="entry name" value="PH"/>
    <property type="match status" value="1"/>
</dbReference>
<dbReference type="Gene3D" id="2.30.29.30">
    <property type="entry name" value="Pleckstrin-homology domain (PH domain)/Phosphotyrosine-binding domain (PTB)"/>
    <property type="match status" value="1"/>
</dbReference>
<evidence type="ECO:0000256" key="4">
    <source>
        <dbReference type="SAM" id="Coils"/>
    </source>
</evidence>
<dbReference type="CDD" id="cd13248">
    <property type="entry name" value="PH_PEPP1_2_3"/>
    <property type="match status" value="1"/>
</dbReference>
<dbReference type="InterPro" id="IPR057971">
    <property type="entry name" value="PKHA4-7_TBCA"/>
</dbReference>
<protein>
    <recommendedName>
        <fullName evidence="6">PH domain-containing protein</fullName>
    </recommendedName>
</protein>
<feature type="region of interest" description="Disordered" evidence="5">
    <location>
        <begin position="178"/>
        <end position="407"/>
    </location>
</feature>
<evidence type="ECO:0000313" key="8">
    <source>
        <dbReference type="Proteomes" id="UP001221898"/>
    </source>
</evidence>